<keyword evidence="3 8" id="KW-0808">Transferase</keyword>
<keyword evidence="5" id="KW-0627">Porphyrin biosynthesis</keyword>
<proteinExistence type="predicted"/>
<dbReference type="Pfam" id="PF00590">
    <property type="entry name" value="TP_methylase"/>
    <property type="match status" value="1"/>
</dbReference>
<dbReference type="Pfam" id="PF02602">
    <property type="entry name" value="HEM4"/>
    <property type="match status" value="1"/>
</dbReference>
<dbReference type="InterPro" id="IPR014777">
    <property type="entry name" value="4pyrrole_Mease_sub1"/>
</dbReference>
<dbReference type="InterPro" id="IPR036108">
    <property type="entry name" value="4pyrrol_syn_uPrphyn_synt_sf"/>
</dbReference>
<dbReference type="InterPro" id="IPR003754">
    <property type="entry name" value="4pyrrol_synth_uPrphyn_synth"/>
</dbReference>
<evidence type="ECO:0000313" key="8">
    <source>
        <dbReference type="EMBL" id="RKD33352.1"/>
    </source>
</evidence>
<dbReference type="GO" id="GO:0032259">
    <property type="term" value="P:methylation"/>
    <property type="evidence" value="ECO:0007669"/>
    <property type="project" value="UniProtKB-KW"/>
</dbReference>
<organism evidence="8 9">
    <name type="scientific">Lacrimispora algidixylanolytica</name>
    <dbReference type="NCBI Taxonomy" id="94868"/>
    <lineage>
        <taxon>Bacteria</taxon>
        <taxon>Bacillati</taxon>
        <taxon>Bacillota</taxon>
        <taxon>Clostridia</taxon>
        <taxon>Lachnospirales</taxon>
        <taxon>Lachnospiraceae</taxon>
        <taxon>Lacrimispora</taxon>
    </lineage>
</organism>
<dbReference type="SUPFAM" id="SSF69618">
    <property type="entry name" value="HemD-like"/>
    <property type="match status" value="1"/>
</dbReference>
<dbReference type="InterPro" id="IPR014776">
    <property type="entry name" value="4pyrrole_Mease_sub2"/>
</dbReference>
<dbReference type="Proteomes" id="UP000284277">
    <property type="component" value="Unassembled WGS sequence"/>
</dbReference>
<dbReference type="GO" id="GO:0004852">
    <property type="term" value="F:uroporphyrinogen-III synthase activity"/>
    <property type="evidence" value="ECO:0007669"/>
    <property type="project" value="InterPro"/>
</dbReference>
<gene>
    <name evidence="8" type="ORF">BET01_15145</name>
</gene>
<sequence>MKERGIVYLVGAGPGDPGLITEKGLSRLKSCDAVVYDSLASDLLLKAVPDHCEKIYVGKRAGAHSMKQEEINQLLVELAEKGLHIVRLKGGDPFVFGRGGEEIIALQKADIPFEVVSGVTSAVAALASAGIPVTHRALSRSFHVMTGHTLSEGGTLPPDFDAFARLSGTLIFLMGLGNLPLIVKGLIKQGKPDTTPAAVIESGTLPGQKVVRGNLLDLEQKAKDAGIKSPAIIVVGDTAALDFSSTNKLPLEGCRIGITGTPSFTGKLHKELSYLGGTAEQLFSLELKTYWDEERMLKAYKELSGYTWIVFTSANAVREFFVGLMKCGKDYRAVGHVKFATVGKGTADELLKYGFRSDYTPKKYQVIDLAEGLRDEITKEDRLLIPRSSRGSKELNQILNEIKAVYDDVVLYDVVSIEETSGNRLDLINELDYVTFASASGVEAFFEKNSLGAKKSLEDVNVVCIGDITAEALASYGRKADLIAEEYSTQGVAKAICQDWSKKTNGRNGV</sequence>
<dbReference type="EC" id="2.1.1.107" evidence="1"/>
<accession>A0A419T7D3</accession>
<dbReference type="Gene3D" id="3.40.1010.10">
    <property type="entry name" value="Cobalt-precorrin-4 Transmethylase, Domain 1"/>
    <property type="match status" value="1"/>
</dbReference>
<dbReference type="InterPro" id="IPR050161">
    <property type="entry name" value="Siro_Cobalamin_biosynth"/>
</dbReference>
<name>A0A419T7D3_9FIRM</name>
<dbReference type="InterPro" id="IPR000878">
    <property type="entry name" value="4pyrrol_Mease"/>
</dbReference>
<dbReference type="InterPro" id="IPR006366">
    <property type="entry name" value="CobA/CysG_C"/>
</dbReference>
<evidence type="ECO:0000313" key="9">
    <source>
        <dbReference type="Proteomes" id="UP000284277"/>
    </source>
</evidence>
<evidence type="ECO:0000259" key="6">
    <source>
        <dbReference type="Pfam" id="PF00590"/>
    </source>
</evidence>
<dbReference type="PANTHER" id="PTHR45790">
    <property type="entry name" value="SIROHEME SYNTHASE-RELATED"/>
    <property type="match status" value="1"/>
</dbReference>
<dbReference type="EMBL" id="MCIA01000007">
    <property type="protein sequence ID" value="RKD33352.1"/>
    <property type="molecule type" value="Genomic_DNA"/>
</dbReference>
<feature type="domain" description="Tetrapyrrole biosynthesis uroporphyrinogen III synthase" evidence="7">
    <location>
        <begin position="268"/>
        <end position="492"/>
    </location>
</feature>
<dbReference type="OrthoDB" id="9815856at2"/>
<dbReference type="AlphaFoldDB" id="A0A419T7D3"/>
<dbReference type="GO" id="GO:0004851">
    <property type="term" value="F:uroporphyrin-III C-methyltransferase activity"/>
    <property type="evidence" value="ECO:0007669"/>
    <property type="project" value="UniProtKB-EC"/>
</dbReference>
<dbReference type="PANTHER" id="PTHR45790:SF3">
    <property type="entry name" value="S-ADENOSYL-L-METHIONINE-DEPENDENT UROPORPHYRINOGEN III METHYLTRANSFERASE, CHLOROPLASTIC"/>
    <property type="match status" value="1"/>
</dbReference>
<dbReference type="NCBIfam" id="TIGR01469">
    <property type="entry name" value="cobA_cysG_Cterm"/>
    <property type="match status" value="1"/>
</dbReference>
<dbReference type="CDD" id="cd06578">
    <property type="entry name" value="HemD"/>
    <property type="match status" value="1"/>
</dbReference>
<keyword evidence="2 8" id="KW-0489">Methyltransferase</keyword>
<protein>
    <recommendedName>
        <fullName evidence="1">uroporphyrinogen-III C-methyltransferase</fullName>
        <ecNumber evidence="1">2.1.1.107</ecNumber>
    </recommendedName>
</protein>
<dbReference type="Gene3D" id="3.40.50.10090">
    <property type="match status" value="2"/>
</dbReference>
<evidence type="ECO:0000259" key="7">
    <source>
        <dbReference type="Pfam" id="PF02602"/>
    </source>
</evidence>
<dbReference type="Gene3D" id="3.30.950.10">
    <property type="entry name" value="Methyltransferase, Cobalt-precorrin-4 Transmethylase, Domain 2"/>
    <property type="match status" value="1"/>
</dbReference>
<keyword evidence="9" id="KW-1185">Reference proteome</keyword>
<dbReference type="FunFam" id="3.30.950.10:FF:000001">
    <property type="entry name" value="Siroheme synthase"/>
    <property type="match status" value="1"/>
</dbReference>
<dbReference type="SUPFAM" id="SSF53790">
    <property type="entry name" value="Tetrapyrrole methylase"/>
    <property type="match status" value="1"/>
</dbReference>
<dbReference type="InterPro" id="IPR035996">
    <property type="entry name" value="4pyrrol_Methylase_sf"/>
</dbReference>
<keyword evidence="4" id="KW-0949">S-adenosyl-L-methionine</keyword>
<evidence type="ECO:0000256" key="4">
    <source>
        <dbReference type="ARBA" id="ARBA00022691"/>
    </source>
</evidence>
<dbReference type="NCBIfam" id="NF004790">
    <property type="entry name" value="PRK06136.1"/>
    <property type="match status" value="1"/>
</dbReference>
<evidence type="ECO:0000256" key="5">
    <source>
        <dbReference type="ARBA" id="ARBA00023244"/>
    </source>
</evidence>
<feature type="domain" description="Tetrapyrrole methylase" evidence="6">
    <location>
        <begin position="7"/>
        <end position="218"/>
    </location>
</feature>
<evidence type="ECO:0000256" key="1">
    <source>
        <dbReference type="ARBA" id="ARBA00012162"/>
    </source>
</evidence>
<dbReference type="CDD" id="cd11642">
    <property type="entry name" value="SUMT"/>
    <property type="match status" value="1"/>
</dbReference>
<reference evidence="8 9" key="1">
    <citation type="submission" date="2016-08" db="EMBL/GenBank/DDBJ databases">
        <title>A new outlook on sporulation: Clostridium algidixylanolyticum.</title>
        <authorList>
            <person name="Poppleton D.I."/>
            <person name="Gribaldo S."/>
        </authorList>
    </citation>
    <scope>NUCLEOTIDE SEQUENCE [LARGE SCALE GENOMIC DNA]</scope>
    <source>
        <strain evidence="8 9">SPL73</strain>
    </source>
</reference>
<dbReference type="RefSeq" id="WP_120195948.1">
    <property type="nucleotide sequence ID" value="NZ_MCIA01000007.1"/>
</dbReference>
<evidence type="ECO:0000256" key="3">
    <source>
        <dbReference type="ARBA" id="ARBA00022679"/>
    </source>
</evidence>
<evidence type="ECO:0000256" key="2">
    <source>
        <dbReference type="ARBA" id="ARBA00022603"/>
    </source>
</evidence>
<dbReference type="FunFam" id="3.40.1010.10:FF:000001">
    <property type="entry name" value="Siroheme synthase"/>
    <property type="match status" value="1"/>
</dbReference>
<comment type="caution">
    <text evidence="8">The sequence shown here is derived from an EMBL/GenBank/DDBJ whole genome shotgun (WGS) entry which is preliminary data.</text>
</comment>
<dbReference type="GO" id="GO:0019354">
    <property type="term" value="P:siroheme biosynthetic process"/>
    <property type="evidence" value="ECO:0007669"/>
    <property type="project" value="InterPro"/>
</dbReference>